<comment type="caution">
    <text evidence="1">The sequence shown here is derived from an EMBL/GenBank/DDBJ whole genome shotgun (WGS) entry which is preliminary data.</text>
</comment>
<dbReference type="EMBL" id="LAZR01018247">
    <property type="protein sequence ID" value="KKL97117.1"/>
    <property type="molecule type" value="Genomic_DNA"/>
</dbReference>
<proteinExistence type="predicted"/>
<reference evidence="1" key="1">
    <citation type="journal article" date="2015" name="Nature">
        <title>Complex archaea that bridge the gap between prokaryotes and eukaryotes.</title>
        <authorList>
            <person name="Spang A."/>
            <person name="Saw J.H."/>
            <person name="Jorgensen S.L."/>
            <person name="Zaremba-Niedzwiedzka K."/>
            <person name="Martijn J."/>
            <person name="Lind A.E."/>
            <person name="van Eijk R."/>
            <person name="Schleper C."/>
            <person name="Guy L."/>
            <person name="Ettema T.J."/>
        </authorList>
    </citation>
    <scope>NUCLEOTIDE SEQUENCE</scope>
</reference>
<evidence type="ECO:0000313" key="1">
    <source>
        <dbReference type="EMBL" id="KKL97117.1"/>
    </source>
</evidence>
<dbReference type="SUPFAM" id="SSF102588">
    <property type="entry name" value="LmbE-like"/>
    <property type="match status" value="1"/>
</dbReference>
<accession>A0A0F9JDK2</accession>
<organism evidence="1">
    <name type="scientific">marine sediment metagenome</name>
    <dbReference type="NCBI Taxonomy" id="412755"/>
    <lineage>
        <taxon>unclassified sequences</taxon>
        <taxon>metagenomes</taxon>
        <taxon>ecological metagenomes</taxon>
    </lineage>
</organism>
<dbReference type="InterPro" id="IPR003737">
    <property type="entry name" value="GlcNAc_PI_deacetylase-related"/>
</dbReference>
<dbReference type="AlphaFoldDB" id="A0A0F9JDK2"/>
<sequence length="200" mass="22884">MFEGKKILIVGAHPDDIEFGMGATLNQIKDEDVRVVVFCDTVERNTNLILNELNQSMKLYNLPFVLIKDIENMHFTENQQKIRQRLFDEKESFKPDIIFCTSKKSHNPDHKTLGESVLAVFLEQTILFYEVGRGDLEHIADLYIRVSGDDALVKQQAISQYVTQKKPYANPSLTQSILAYRGSQCNANLAESFEVERIVI</sequence>
<dbReference type="InterPro" id="IPR024078">
    <property type="entry name" value="LmbE-like_dom_sf"/>
</dbReference>
<protein>
    <recommendedName>
        <fullName evidence="2">LmbE family protein</fullName>
    </recommendedName>
</protein>
<name>A0A0F9JDK2_9ZZZZ</name>
<gene>
    <name evidence="1" type="ORF">LCGC14_1837700</name>
</gene>
<evidence type="ECO:0008006" key="2">
    <source>
        <dbReference type="Google" id="ProtNLM"/>
    </source>
</evidence>
<dbReference type="Pfam" id="PF02585">
    <property type="entry name" value="PIG-L"/>
    <property type="match status" value="1"/>
</dbReference>
<dbReference type="Gene3D" id="3.40.50.10320">
    <property type="entry name" value="LmbE-like"/>
    <property type="match status" value="1"/>
</dbReference>